<evidence type="ECO:0000313" key="1">
    <source>
        <dbReference type="EMBL" id="EEY14371.1"/>
    </source>
</evidence>
<proteinExistence type="predicted"/>
<evidence type="ECO:0000313" key="2">
    <source>
        <dbReference type="Proteomes" id="UP000008698"/>
    </source>
</evidence>
<protein>
    <submittedName>
        <fullName evidence="1">Predicted protein</fullName>
    </submittedName>
</protein>
<reference evidence="2" key="1">
    <citation type="journal article" date="2011" name="PLoS Pathog.">
        <title>Comparative genomics yields insights into niche adaptation of plant vascular wilt pathogens.</title>
        <authorList>
            <person name="Klosterman S.J."/>
            <person name="Subbarao K.V."/>
            <person name="Kang S."/>
            <person name="Veronese P."/>
            <person name="Gold S.E."/>
            <person name="Thomma B.P.H.J."/>
            <person name="Chen Z."/>
            <person name="Henrissat B."/>
            <person name="Lee Y.-H."/>
            <person name="Park J."/>
            <person name="Garcia-Pedrajas M.D."/>
            <person name="Barbara D.J."/>
            <person name="Anchieta A."/>
            <person name="de Jonge R."/>
            <person name="Santhanam P."/>
            <person name="Maruthachalam K."/>
            <person name="Atallah Z."/>
            <person name="Amyotte S.G."/>
            <person name="Paz Z."/>
            <person name="Inderbitzin P."/>
            <person name="Hayes R.J."/>
            <person name="Heiman D.I."/>
            <person name="Young S."/>
            <person name="Zeng Q."/>
            <person name="Engels R."/>
            <person name="Galagan J."/>
            <person name="Cuomo C.A."/>
            <person name="Dobinson K.F."/>
            <person name="Ma L.-J."/>
        </authorList>
    </citation>
    <scope>NUCLEOTIDE SEQUENCE [LARGE SCALE GENOMIC DNA]</scope>
    <source>
        <strain evidence="2">VaMs.102 / ATCC MYA-4576 / FGSC 10136</strain>
    </source>
</reference>
<dbReference type="AlphaFoldDB" id="C9S632"/>
<accession>C9S632</accession>
<keyword evidence="2" id="KW-1185">Reference proteome</keyword>
<organism evidence="2">
    <name type="scientific">Verticillium alfalfae (strain VaMs.102 / ATCC MYA-4576 / FGSC 10136)</name>
    <name type="common">Verticillium wilt of alfalfa</name>
    <name type="synonym">Verticillium albo-atrum</name>
    <dbReference type="NCBI Taxonomy" id="526221"/>
    <lineage>
        <taxon>Eukaryota</taxon>
        <taxon>Fungi</taxon>
        <taxon>Dikarya</taxon>
        <taxon>Ascomycota</taxon>
        <taxon>Pezizomycotina</taxon>
        <taxon>Sordariomycetes</taxon>
        <taxon>Hypocreomycetidae</taxon>
        <taxon>Glomerellales</taxon>
        <taxon>Plectosphaerellaceae</taxon>
        <taxon>Verticillium</taxon>
    </lineage>
</organism>
<dbReference type="EMBL" id="DS985214">
    <property type="protein sequence ID" value="EEY14371.1"/>
    <property type="molecule type" value="Genomic_DNA"/>
</dbReference>
<dbReference type="GeneID" id="9529070"/>
<name>C9S632_VERA1</name>
<dbReference type="OrthoDB" id="10628005at2759"/>
<sequence length="362" mass="38874">MAKDGRHIEYNARYEVKGSVAIVRGKRAGLRVGDWVSWFAESRKEPVEKTRCRSTGAAVSRQAVSNARLHVSSASRPSLLLAASLLGYAMVLGRCDGLSHRSTASGADLVMVTDDEMETTKRRDEDALDEKMWRFKLASAPQNGNAMSYRPQILPPVATLCHAGTHEDSGETCSYKYTMNPYPTPDIQPLAFCSSIFELHHLMRKRLLAPLFFSQSCRLVVLGVLGVSEIVDDRRVRAGTTTVAGEDALKVDGAVEAEAAIVVDVDPVSLVVTGGVDDGDVAGLDKVASDEQVLLIGADLDIVRADDGLGLLGVIKALDVGEVRNIKSSDVVAKGDGEVGETAVVRNVRIDGERVDSLGARE</sequence>
<dbReference type="KEGG" id="val:VDBG_00478"/>
<gene>
    <name evidence="1" type="ORF">VDBG_00478</name>
</gene>
<dbReference type="HOGENOM" id="CLU_765480_0_0_1"/>
<dbReference type="RefSeq" id="XP_003008797.1">
    <property type="nucleotide sequence ID" value="XM_003008751.1"/>
</dbReference>
<dbReference type="Proteomes" id="UP000008698">
    <property type="component" value="Unassembled WGS sequence"/>
</dbReference>